<evidence type="ECO:0000313" key="1">
    <source>
        <dbReference type="EMBL" id="QRE02485.1"/>
    </source>
</evidence>
<accession>A0A889IW35</accession>
<dbReference type="EMBL" id="MN545486">
    <property type="protein sequence ID" value="QRE02485.1"/>
    <property type="molecule type" value="Genomic_DNA"/>
</dbReference>
<protein>
    <submittedName>
        <fullName evidence="1">Uncharacterized protein</fullName>
    </submittedName>
</protein>
<proteinExistence type="predicted"/>
<name>A0A889IW35_9GAMA</name>
<reference evidence="1" key="1">
    <citation type="submission" date="2019-10" db="EMBL/GenBank/DDBJ databases">
        <title>Otarine herpesvirus 4 in Northern fur seal genital swab.</title>
        <authorList>
            <person name="Deming A.C."/>
            <person name="Wellehan J.F.X."/>
            <person name="Gulland F.M.D."/>
        </authorList>
    </citation>
    <scope>NUCLEOTIDE SEQUENCE</scope>
    <source>
        <strain evidence="1">Cu11-001</strain>
    </source>
</reference>
<organism evidence="1">
    <name type="scientific">Otarine gammaherpesvirus 4</name>
    <dbReference type="NCBI Taxonomy" id="2801541"/>
    <lineage>
        <taxon>Viruses</taxon>
        <taxon>Duplodnaviria</taxon>
        <taxon>Heunggongvirae</taxon>
        <taxon>Peploviricota</taxon>
        <taxon>Herviviricetes</taxon>
        <taxon>Herpesvirales</taxon>
        <taxon>Orthoherpesviridae</taxon>
        <taxon>Gammaherpesvirinae</taxon>
    </lineage>
</organism>
<gene>
    <name evidence="1" type="primary">Ot4</name>
</gene>
<sequence length="124" mass="13976">MAPGERISQKALLQFRHNSHQAVKAQQTKMTPLHYPVPRAKCHIRMSTSPSSNTLHHSANTTHSHMGELHPLIQPQQARVYPRLATTQLRPSTQIAISHGFSNIHSGIHHTPNNHTTQLIVNLW</sequence>